<dbReference type="AlphaFoldDB" id="A0A9N9MSF0"/>
<protein>
    <recommendedName>
        <fullName evidence="3">CCHC-type domain-containing protein</fullName>
    </recommendedName>
</protein>
<dbReference type="GO" id="GO:0003676">
    <property type="term" value="F:nucleic acid binding"/>
    <property type="evidence" value="ECO:0007669"/>
    <property type="project" value="InterPro"/>
</dbReference>
<keyword evidence="1" id="KW-0479">Metal-binding</keyword>
<evidence type="ECO:0000313" key="5">
    <source>
        <dbReference type="Proteomes" id="UP001152799"/>
    </source>
</evidence>
<keyword evidence="5" id="KW-1185">Reference proteome</keyword>
<gene>
    <name evidence="4" type="ORF">CEUTPL_LOCUS10520</name>
</gene>
<feature type="compositionally biased region" description="Polar residues" evidence="2">
    <location>
        <begin position="345"/>
        <end position="357"/>
    </location>
</feature>
<keyword evidence="1" id="KW-0862">Zinc</keyword>
<dbReference type="InterPro" id="IPR058520">
    <property type="entry name" value="DUF8207"/>
</dbReference>
<dbReference type="OrthoDB" id="6779801at2759"/>
<keyword evidence="1" id="KW-0863">Zinc-finger</keyword>
<dbReference type="PANTHER" id="PTHR35374:SF1">
    <property type="entry name" value="PROTEIN KINASE DOMAIN-CONTAINING PROTEIN"/>
    <property type="match status" value="1"/>
</dbReference>
<reference evidence="4" key="1">
    <citation type="submission" date="2022-01" db="EMBL/GenBank/DDBJ databases">
        <authorList>
            <person name="King R."/>
        </authorList>
    </citation>
    <scope>NUCLEOTIDE SEQUENCE</scope>
</reference>
<feature type="region of interest" description="Disordered" evidence="2">
    <location>
        <begin position="335"/>
        <end position="373"/>
    </location>
</feature>
<evidence type="ECO:0000313" key="4">
    <source>
        <dbReference type="EMBL" id="CAG9770058.1"/>
    </source>
</evidence>
<dbReference type="PANTHER" id="PTHR35374">
    <property type="entry name" value="CYCLIN-DEPENDENT KINASE 11A-LIKE"/>
    <property type="match status" value="1"/>
</dbReference>
<proteinExistence type="predicted"/>
<dbReference type="EMBL" id="OU892282">
    <property type="protein sequence ID" value="CAG9770058.1"/>
    <property type="molecule type" value="Genomic_DNA"/>
</dbReference>
<organism evidence="4 5">
    <name type="scientific">Ceutorhynchus assimilis</name>
    <name type="common">cabbage seed weevil</name>
    <dbReference type="NCBI Taxonomy" id="467358"/>
    <lineage>
        <taxon>Eukaryota</taxon>
        <taxon>Metazoa</taxon>
        <taxon>Ecdysozoa</taxon>
        <taxon>Arthropoda</taxon>
        <taxon>Hexapoda</taxon>
        <taxon>Insecta</taxon>
        <taxon>Pterygota</taxon>
        <taxon>Neoptera</taxon>
        <taxon>Endopterygota</taxon>
        <taxon>Coleoptera</taxon>
        <taxon>Polyphaga</taxon>
        <taxon>Cucujiformia</taxon>
        <taxon>Curculionidae</taxon>
        <taxon>Ceutorhynchinae</taxon>
        <taxon>Ceutorhynchus</taxon>
    </lineage>
</organism>
<dbReference type="SMART" id="SM00343">
    <property type="entry name" value="ZnF_C2HC"/>
    <property type="match status" value="2"/>
</dbReference>
<accession>A0A9N9MSF0</accession>
<dbReference type="GO" id="GO:0008270">
    <property type="term" value="F:zinc ion binding"/>
    <property type="evidence" value="ECO:0007669"/>
    <property type="project" value="UniProtKB-KW"/>
</dbReference>
<evidence type="ECO:0000256" key="1">
    <source>
        <dbReference type="PROSITE-ProRule" id="PRU00047"/>
    </source>
</evidence>
<dbReference type="InterPro" id="IPR001878">
    <property type="entry name" value="Znf_CCHC"/>
</dbReference>
<dbReference type="Proteomes" id="UP001152799">
    <property type="component" value="Chromosome 6"/>
</dbReference>
<evidence type="ECO:0000259" key="3">
    <source>
        <dbReference type="PROSITE" id="PS50158"/>
    </source>
</evidence>
<dbReference type="Pfam" id="PF26634">
    <property type="entry name" value="DUF8207"/>
    <property type="match status" value="1"/>
</dbReference>
<dbReference type="PROSITE" id="PS50158">
    <property type="entry name" value="ZF_CCHC"/>
    <property type="match status" value="1"/>
</dbReference>
<name>A0A9N9MSF0_9CUCU</name>
<sequence>MAGGNNHKEGKPPPDKNNIKVVDLTYNDMMINEDESIENNINSQTQHDKQISDRLNRIDLKNRYKTNSNGPFSVFVEHKYLNFGRLHPLKIGEKLFNLNGDENDIDFLHTVGRNRVQVMCKSAIGANKIVENQVFESNNLIAYIPSHLTQKKGLIRNVDTSFSEEEILKILKSSVPIKAVQRRFKFVLDKDGNKVKVPRQQIIVTFDNLVLPQFVYMYRLRYEVDTWYSPVTQCYNCLNFGHTASQCKSKKRCKTCSKILNDEGLCTDCETFCVHCKDNSHISTSKKCPKYNNQVKIKQAMANLNVSFKEAEKIVDNPSYASLVSKNKFAPLSSKTDFPELPPNYRNQSNPPNSKTTFVAHLHSSKSTPSSSVYENYKKRKVSDRSPSFEPVSREFDWSYTGAPWIESHQINTKNTFEGLKDKIIEDLTCQINNSIRGVKSPDKKILNAARSIRKKYLALKLERKEEDEALDRIIHPITEPLREFVEKTVGRKVQVKHEKVKLEAPKTYFESEPKLPRNVELQPAEIIAQTSENLKSDDDDDDDDDGAEDVFYEPLQHLKEDLQKSIHDRSGAYEEFLDQYPKVAQEYVDRYYKQSDEIDHSYGLKHDMKTDDWSMGSQKVNFLPNGDIKVGGVSYKGTQGLYDLLFLKKPIYQTEDDKLQFTDILNRTNVHRRDFDPSKQVKGSTSSKYKQFVKPLVSTSSEAKRLKSNHTSRYCIVRRHIDVYMSAR</sequence>
<feature type="domain" description="CCHC-type" evidence="3">
    <location>
        <begin position="234"/>
        <end position="249"/>
    </location>
</feature>
<evidence type="ECO:0000256" key="2">
    <source>
        <dbReference type="SAM" id="MobiDB-lite"/>
    </source>
</evidence>